<dbReference type="Gene3D" id="3.40.50.720">
    <property type="entry name" value="NAD(P)-binding Rossmann-like Domain"/>
    <property type="match status" value="1"/>
</dbReference>
<keyword evidence="4" id="KW-1185">Reference proteome</keyword>
<dbReference type="PRINTS" id="PR00081">
    <property type="entry name" value="GDHRDH"/>
</dbReference>
<dbReference type="PRINTS" id="PR00080">
    <property type="entry name" value="SDRFAMILY"/>
</dbReference>
<proteinExistence type="inferred from homology"/>
<dbReference type="AlphaFoldDB" id="A0A1I2XUV3"/>
<gene>
    <name evidence="3" type="ORF">SAMN05660649_04127</name>
</gene>
<name>A0A1I2XUV3_9FIRM</name>
<accession>A0A1I2XUV3</accession>
<reference evidence="4" key="1">
    <citation type="submission" date="2016-10" db="EMBL/GenBank/DDBJ databases">
        <authorList>
            <person name="Varghese N."/>
            <person name="Submissions S."/>
        </authorList>
    </citation>
    <scope>NUCLEOTIDE SEQUENCE [LARGE SCALE GENOMIC DNA]</scope>
    <source>
        <strain evidence="4">DSM 17038</strain>
    </source>
</reference>
<dbReference type="Pfam" id="PF13561">
    <property type="entry name" value="adh_short_C2"/>
    <property type="match status" value="1"/>
</dbReference>
<evidence type="ECO:0000313" key="4">
    <source>
        <dbReference type="Proteomes" id="UP000199337"/>
    </source>
</evidence>
<dbReference type="Proteomes" id="UP000199337">
    <property type="component" value="Unassembled WGS sequence"/>
</dbReference>
<dbReference type="InterPro" id="IPR036291">
    <property type="entry name" value="NAD(P)-bd_dom_sf"/>
</dbReference>
<dbReference type="FunFam" id="3.40.50.720:FF:000084">
    <property type="entry name" value="Short-chain dehydrogenase reductase"/>
    <property type="match status" value="1"/>
</dbReference>
<dbReference type="NCBIfam" id="NF009466">
    <property type="entry name" value="PRK12826.1-2"/>
    <property type="match status" value="1"/>
</dbReference>
<dbReference type="PROSITE" id="PS00061">
    <property type="entry name" value="ADH_SHORT"/>
    <property type="match status" value="1"/>
</dbReference>
<comment type="similarity">
    <text evidence="1">Belongs to the short-chain dehydrogenases/reductases (SDR) family.</text>
</comment>
<dbReference type="RefSeq" id="WP_092473917.1">
    <property type="nucleotide sequence ID" value="NZ_FOOX01000019.1"/>
</dbReference>
<dbReference type="STRING" id="341036.SAMN05660649_04127"/>
<keyword evidence="2" id="KW-0560">Oxidoreductase</keyword>
<dbReference type="InterPro" id="IPR002347">
    <property type="entry name" value="SDR_fam"/>
</dbReference>
<dbReference type="EMBL" id="FOOX01000019">
    <property type="protein sequence ID" value="SFH17165.1"/>
    <property type="molecule type" value="Genomic_DNA"/>
</dbReference>
<evidence type="ECO:0000313" key="3">
    <source>
        <dbReference type="EMBL" id="SFH17165.1"/>
    </source>
</evidence>
<dbReference type="NCBIfam" id="NF005559">
    <property type="entry name" value="PRK07231.1"/>
    <property type="match status" value="1"/>
</dbReference>
<sequence>MGGRLLKDKYAVVTGGCRGIGQAIVERLVREGARVCVLGRNKVFNETLQQLEKQGKVFFYQVDVANRVMLEEAFAWVNTEIGELDILVNNAGITMPGGLESLEEEQWDRVINVNLKGIFLCSQIAIRALKNKGGSIVNIASMSGIEPYAGMGAYSSSKAGVIMLTRQMALEWAQYNVRVNAVCPGIIRTPLNEYLLADPEIHAARSALIPMNRIGKPDEIAGVVAFLVSKEASYMTGQAVPVDGGLLGSIQSHIKGRPVSG</sequence>
<dbReference type="GO" id="GO:0016616">
    <property type="term" value="F:oxidoreductase activity, acting on the CH-OH group of donors, NAD or NADP as acceptor"/>
    <property type="evidence" value="ECO:0007669"/>
    <property type="project" value="TreeGrafter"/>
</dbReference>
<organism evidence="3 4">
    <name type="scientific">Desulfotruncus arcticus DSM 17038</name>
    <dbReference type="NCBI Taxonomy" id="1121424"/>
    <lineage>
        <taxon>Bacteria</taxon>
        <taxon>Bacillati</taxon>
        <taxon>Bacillota</taxon>
        <taxon>Clostridia</taxon>
        <taxon>Eubacteriales</taxon>
        <taxon>Desulfallaceae</taxon>
        <taxon>Desulfotruncus</taxon>
    </lineage>
</organism>
<dbReference type="CDD" id="cd05233">
    <property type="entry name" value="SDR_c"/>
    <property type="match status" value="1"/>
</dbReference>
<dbReference type="InterPro" id="IPR020904">
    <property type="entry name" value="Sc_DH/Rdtase_CS"/>
</dbReference>
<dbReference type="SUPFAM" id="SSF51735">
    <property type="entry name" value="NAD(P)-binding Rossmann-fold domains"/>
    <property type="match status" value="1"/>
</dbReference>
<evidence type="ECO:0000256" key="2">
    <source>
        <dbReference type="ARBA" id="ARBA00023002"/>
    </source>
</evidence>
<dbReference type="PANTHER" id="PTHR42760">
    <property type="entry name" value="SHORT-CHAIN DEHYDROGENASES/REDUCTASES FAMILY MEMBER"/>
    <property type="match status" value="1"/>
</dbReference>
<dbReference type="OrthoDB" id="9803333at2"/>
<protein>
    <submittedName>
        <fullName evidence="3">3-oxoacyl-[acyl-carrier protein] reductase</fullName>
    </submittedName>
</protein>
<dbReference type="GO" id="GO:0008206">
    <property type="term" value="P:bile acid metabolic process"/>
    <property type="evidence" value="ECO:0007669"/>
    <property type="project" value="UniProtKB-ARBA"/>
</dbReference>
<evidence type="ECO:0000256" key="1">
    <source>
        <dbReference type="ARBA" id="ARBA00006484"/>
    </source>
</evidence>